<gene>
    <name evidence="3" type="ORF">L3V18_07080</name>
</gene>
<comment type="caution">
    <text evidence="3">The sequence shown here is derived from an EMBL/GenBank/DDBJ whole genome shotgun (WGS) entry which is preliminary data.</text>
</comment>
<sequence>MAMKLLAAAVVLLVGLWLWRRRRMIQSEGGINYVPTGDRDMEKAIAQARENFQFFVGRLRHPRECDEGFAIKAGIEHEGHVEHIWLSGVSVDDDGFEGEIDNDPQWVPYKAGDRWRGTLAQLTDWSFFEYGLMQGNFTLRAMLPRMPGAQREQARQMLETRWDTLELVHQPWPEDAVMPGRPLPDDISHGDSVLMEGVGSHLERHFGKIARVFHEIVSPSAHVDLYPYPATAQRPFHVVATTGMAEKPMQLMEESRADEWVELVLLLPPAWPLEQEAWNDESHYWPFRWLKRVARFHYETGRWLGEGHVLTHGAEPSPIDPSCGYDSVLLAAPQALPEGFQRTTLSDGRRVRFLCLYFLDAEARMELRAHGPGAYLARIGAGRLSV</sequence>
<organism evidence="3 4">
    <name type="scientific">Marilutibacter chinensis</name>
    <dbReference type="NCBI Taxonomy" id="2912247"/>
    <lineage>
        <taxon>Bacteria</taxon>
        <taxon>Pseudomonadati</taxon>
        <taxon>Pseudomonadota</taxon>
        <taxon>Gammaproteobacteria</taxon>
        <taxon>Lysobacterales</taxon>
        <taxon>Lysobacteraceae</taxon>
        <taxon>Marilutibacter</taxon>
    </lineage>
</organism>
<feature type="domain" description="DUF2314" evidence="2">
    <location>
        <begin position="38"/>
        <end position="154"/>
    </location>
</feature>
<name>A0ABS9HRJ2_9GAMM</name>
<evidence type="ECO:0000259" key="1">
    <source>
        <dbReference type="Pfam" id="PF05076"/>
    </source>
</evidence>
<evidence type="ECO:0000313" key="4">
    <source>
        <dbReference type="Proteomes" id="UP001430796"/>
    </source>
</evidence>
<dbReference type="Pfam" id="PF05076">
    <property type="entry name" value="SUFU"/>
    <property type="match status" value="1"/>
</dbReference>
<dbReference type="Pfam" id="PF10077">
    <property type="entry name" value="DUF2314"/>
    <property type="match status" value="1"/>
</dbReference>
<keyword evidence="4" id="KW-1185">Reference proteome</keyword>
<accession>A0ABS9HRJ2</accession>
<dbReference type="RefSeq" id="WP_237053977.1">
    <property type="nucleotide sequence ID" value="NZ_JAKJPO010000003.1"/>
</dbReference>
<evidence type="ECO:0000259" key="2">
    <source>
        <dbReference type="Pfam" id="PF10077"/>
    </source>
</evidence>
<reference evidence="3 4" key="3">
    <citation type="submission" date="2022-01" db="EMBL/GenBank/DDBJ databases">
        <authorList>
            <person name="Zhou L.Y."/>
        </authorList>
    </citation>
    <scope>NUCLEOTIDE SEQUENCE [LARGE SCALE GENOMIC DNA]</scope>
    <source>
        <strain evidence="3 4">TLK-CK17</strain>
    </source>
</reference>
<dbReference type="Proteomes" id="UP001430796">
    <property type="component" value="Unassembled WGS sequence"/>
</dbReference>
<dbReference type="EMBL" id="JAKJPO010000003">
    <property type="protein sequence ID" value="MCF7221551.1"/>
    <property type="molecule type" value="Genomic_DNA"/>
</dbReference>
<dbReference type="InterPro" id="IPR020941">
    <property type="entry name" value="SUFU-like_domain"/>
</dbReference>
<proteinExistence type="predicted"/>
<evidence type="ECO:0000313" key="3">
    <source>
        <dbReference type="EMBL" id="MCF7221551.1"/>
    </source>
</evidence>
<reference evidence="4" key="1">
    <citation type="submission" date="2022-01" db="EMBL/GenBank/DDBJ databases">
        <title>Lysobacter chinensis sp. nov., a bacterium isolated from cow dung compost.</title>
        <authorList>
            <person name="Zhou L.Y."/>
        </authorList>
    </citation>
    <scope>NUCLEOTIDE SEQUENCE [LARGE SCALE GENOMIC DNA]</scope>
    <source>
        <strain evidence="4">TLK-CK17</strain>
    </source>
</reference>
<reference evidence="3 4" key="2">
    <citation type="submission" date="2022-01" db="EMBL/GenBank/DDBJ databases">
        <title>Lysobacter chinensis sp. nov., a bacterium isolated from cow dung compost.</title>
        <authorList>
            <person name="Liu Y."/>
        </authorList>
    </citation>
    <scope>NUCLEOTIDE SEQUENCE [LARGE SCALE GENOMIC DNA]</scope>
    <source>
        <strain evidence="3 4">TLK-CK17</strain>
    </source>
</reference>
<feature type="domain" description="Suppressor of fused-like" evidence="1">
    <location>
        <begin position="222"/>
        <end position="362"/>
    </location>
</feature>
<dbReference type="InterPro" id="IPR018756">
    <property type="entry name" value="DUF2314"/>
</dbReference>
<protein>
    <submittedName>
        <fullName evidence="3">Suppressor of fused domain protein</fullName>
    </submittedName>
</protein>